<keyword evidence="2" id="KW-1185">Reference proteome</keyword>
<evidence type="ECO:0000313" key="1">
    <source>
        <dbReference type="EMBL" id="KAK4174512.1"/>
    </source>
</evidence>
<reference evidence="1" key="1">
    <citation type="journal article" date="2023" name="Mol. Phylogenet. Evol.">
        <title>Genome-scale phylogeny and comparative genomics of the fungal order Sordariales.</title>
        <authorList>
            <person name="Hensen N."/>
            <person name="Bonometti L."/>
            <person name="Westerberg I."/>
            <person name="Brannstrom I.O."/>
            <person name="Guillou S."/>
            <person name="Cros-Aarteil S."/>
            <person name="Calhoun S."/>
            <person name="Haridas S."/>
            <person name="Kuo A."/>
            <person name="Mondo S."/>
            <person name="Pangilinan J."/>
            <person name="Riley R."/>
            <person name="LaButti K."/>
            <person name="Andreopoulos B."/>
            <person name="Lipzen A."/>
            <person name="Chen C."/>
            <person name="Yan M."/>
            <person name="Daum C."/>
            <person name="Ng V."/>
            <person name="Clum A."/>
            <person name="Steindorff A."/>
            <person name="Ohm R.A."/>
            <person name="Martin F."/>
            <person name="Silar P."/>
            <person name="Natvig D.O."/>
            <person name="Lalanne C."/>
            <person name="Gautier V."/>
            <person name="Ament-Velasquez S.L."/>
            <person name="Kruys A."/>
            <person name="Hutchinson M.I."/>
            <person name="Powell A.J."/>
            <person name="Barry K."/>
            <person name="Miller A.N."/>
            <person name="Grigoriev I.V."/>
            <person name="Debuchy R."/>
            <person name="Gladieux P."/>
            <person name="Hiltunen Thoren M."/>
            <person name="Johannesson H."/>
        </authorList>
    </citation>
    <scope>NUCLEOTIDE SEQUENCE</scope>
    <source>
        <strain evidence="1">CBS 892.96</strain>
    </source>
</reference>
<dbReference type="EMBL" id="MU866278">
    <property type="protein sequence ID" value="KAK4174512.1"/>
    <property type="molecule type" value="Genomic_DNA"/>
</dbReference>
<reference evidence="1" key="2">
    <citation type="submission" date="2023-05" db="EMBL/GenBank/DDBJ databases">
        <authorList>
            <consortium name="Lawrence Berkeley National Laboratory"/>
            <person name="Steindorff A."/>
            <person name="Hensen N."/>
            <person name="Bonometti L."/>
            <person name="Westerberg I."/>
            <person name="Brannstrom I.O."/>
            <person name="Guillou S."/>
            <person name="Cros-Aarteil S."/>
            <person name="Calhoun S."/>
            <person name="Haridas S."/>
            <person name="Kuo A."/>
            <person name="Mondo S."/>
            <person name="Pangilinan J."/>
            <person name="Riley R."/>
            <person name="Labutti K."/>
            <person name="Andreopoulos B."/>
            <person name="Lipzen A."/>
            <person name="Chen C."/>
            <person name="Yanf M."/>
            <person name="Daum C."/>
            <person name="Ng V."/>
            <person name="Clum A."/>
            <person name="Ohm R."/>
            <person name="Martin F."/>
            <person name="Silar P."/>
            <person name="Natvig D."/>
            <person name="Lalanne C."/>
            <person name="Gautier V."/>
            <person name="Ament-Velasquez S.L."/>
            <person name="Kruys A."/>
            <person name="Hutchinson M.I."/>
            <person name="Powell A.J."/>
            <person name="Barry K."/>
            <person name="Miller A.N."/>
            <person name="Grigoriev I.V."/>
            <person name="Debuchy R."/>
            <person name="Gladieux P."/>
            <person name="Thoren M.H."/>
            <person name="Johannesson H."/>
        </authorList>
    </citation>
    <scope>NUCLEOTIDE SEQUENCE</scope>
    <source>
        <strain evidence="1">CBS 892.96</strain>
    </source>
</reference>
<proteinExistence type="predicted"/>
<dbReference type="AlphaFoldDB" id="A0AAN6W6K3"/>
<comment type="caution">
    <text evidence="1">The sequence shown here is derived from an EMBL/GenBank/DDBJ whole genome shotgun (WGS) entry which is preliminary data.</text>
</comment>
<evidence type="ECO:0000313" key="2">
    <source>
        <dbReference type="Proteomes" id="UP001302321"/>
    </source>
</evidence>
<protein>
    <submittedName>
        <fullName evidence="1">Uncharacterized protein</fullName>
    </submittedName>
</protein>
<accession>A0AAN6W6K3</accession>
<sequence length="64" mass="6979">MPSPNPSSTAPATSSYEESRIPVDYEWKYHSGQENDHICSCKACYCGSAVLHAGDLCDRCSNAH</sequence>
<dbReference type="Proteomes" id="UP001302321">
    <property type="component" value="Unassembled WGS sequence"/>
</dbReference>
<organism evidence="1 2">
    <name type="scientific">Triangularia setosa</name>
    <dbReference type="NCBI Taxonomy" id="2587417"/>
    <lineage>
        <taxon>Eukaryota</taxon>
        <taxon>Fungi</taxon>
        <taxon>Dikarya</taxon>
        <taxon>Ascomycota</taxon>
        <taxon>Pezizomycotina</taxon>
        <taxon>Sordariomycetes</taxon>
        <taxon>Sordariomycetidae</taxon>
        <taxon>Sordariales</taxon>
        <taxon>Podosporaceae</taxon>
        <taxon>Triangularia</taxon>
    </lineage>
</organism>
<name>A0AAN6W6K3_9PEZI</name>
<gene>
    <name evidence="1" type="ORF">QBC36DRAFT_192118</name>
</gene>